<evidence type="ECO:0000259" key="2">
    <source>
        <dbReference type="Pfam" id="PF00582"/>
    </source>
</evidence>
<keyword evidence="4" id="KW-1185">Reference proteome</keyword>
<dbReference type="Pfam" id="PF00582">
    <property type="entry name" value="Usp"/>
    <property type="match status" value="1"/>
</dbReference>
<evidence type="ECO:0000313" key="3">
    <source>
        <dbReference type="EMBL" id="GID52339.1"/>
    </source>
</evidence>
<dbReference type="Gene3D" id="3.40.50.620">
    <property type="entry name" value="HUPs"/>
    <property type="match status" value="1"/>
</dbReference>
<protein>
    <submittedName>
        <fullName evidence="3">Universal stress protein</fullName>
    </submittedName>
</protein>
<dbReference type="Proteomes" id="UP000612282">
    <property type="component" value="Unassembled WGS sequence"/>
</dbReference>
<evidence type="ECO:0000313" key="4">
    <source>
        <dbReference type="Proteomes" id="UP000612282"/>
    </source>
</evidence>
<comment type="caution">
    <text evidence="3">The sequence shown here is derived from an EMBL/GenBank/DDBJ whole genome shotgun (WGS) entry which is preliminary data.</text>
</comment>
<dbReference type="PANTHER" id="PTHR46553:SF3">
    <property type="entry name" value="ADENINE NUCLEOTIDE ALPHA HYDROLASES-LIKE SUPERFAMILY PROTEIN"/>
    <property type="match status" value="1"/>
</dbReference>
<dbReference type="PRINTS" id="PR01438">
    <property type="entry name" value="UNVRSLSTRESS"/>
</dbReference>
<evidence type="ECO:0000256" key="1">
    <source>
        <dbReference type="ARBA" id="ARBA00008791"/>
    </source>
</evidence>
<dbReference type="InterPro" id="IPR006016">
    <property type="entry name" value="UspA"/>
</dbReference>
<proteinExistence type="inferred from homology"/>
<organism evidence="3 4">
    <name type="scientific">Actinoplanes couchii</name>
    <dbReference type="NCBI Taxonomy" id="403638"/>
    <lineage>
        <taxon>Bacteria</taxon>
        <taxon>Bacillati</taxon>
        <taxon>Actinomycetota</taxon>
        <taxon>Actinomycetes</taxon>
        <taxon>Micromonosporales</taxon>
        <taxon>Micromonosporaceae</taxon>
        <taxon>Actinoplanes</taxon>
    </lineage>
</organism>
<reference evidence="3 4" key="1">
    <citation type="submission" date="2021-01" db="EMBL/GenBank/DDBJ databases">
        <title>Whole genome shotgun sequence of Actinoplanes couchii NBRC 106145.</title>
        <authorList>
            <person name="Komaki H."/>
            <person name="Tamura T."/>
        </authorList>
    </citation>
    <scope>NUCLEOTIDE SEQUENCE [LARGE SCALE GENOMIC DNA]</scope>
    <source>
        <strain evidence="3 4">NBRC 106145</strain>
    </source>
</reference>
<dbReference type="PANTHER" id="PTHR46553">
    <property type="entry name" value="ADENINE NUCLEOTIDE ALPHA HYDROLASES-LIKE SUPERFAMILY PROTEIN"/>
    <property type="match status" value="1"/>
</dbReference>
<feature type="domain" description="UspA" evidence="2">
    <location>
        <begin position="19"/>
        <end position="160"/>
    </location>
</feature>
<dbReference type="InterPro" id="IPR006015">
    <property type="entry name" value="Universal_stress_UspA"/>
</dbReference>
<dbReference type="SUPFAM" id="SSF52402">
    <property type="entry name" value="Adenine nucleotide alpha hydrolases-like"/>
    <property type="match status" value="1"/>
</dbReference>
<name>A0ABQ3X1D8_9ACTN</name>
<dbReference type="CDD" id="cd00293">
    <property type="entry name" value="USP-like"/>
    <property type="match status" value="1"/>
</dbReference>
<gene>
    <name evidence="3" type="ORF">Aco03nite_007430</name>
</gene>
<comment type="similarity">
    <text evidence="1">Belongs to the universal stress protein A family.</text>
</comment>
<accession>A0ABQ3X1D8</accession>
<dbReference type="InterPro" id="IPR014729">
    <property type="entry name" value="Rossmann-like_a/b/a_fold"/>
</dbReference>
<sequence length="169" mass="17463">MERRQENDPEEAALSTGHVIVVGVDGSAEAFRALEWAAGEAAGRGGTVRAVIAWSWDGLEYGPIAAETPAEAEKHAERVVLDQVRAVLAGYRSDPGEPAGPPVSAEVVEGSPAEALTSVAAGADMLVLGSHGHSRVRHTVLGSVSESCIRQATCPVVVIPAPVREPATV</sequence>
<dbReference type="EMBL" id="BOMG01000014">
    <property type="protein sequence ID" value="GID52339.1"/>
    <property type="molecule type" value="Genomic_DNA"/>
</dbReference>